<dbReference type="AlphaFoldDB" id="A0A1H4DB92"/>
<proteinExistence type="predicted"/>
<dbReference type="Proteomes" id="UP000183253">
    <property type="component" value="Unassembled WGS sequence"/>
</dbReference>
<dbReference type="EMBL" id="FNRI01000005">
    <property type="protein sequence ID" value="SEA70035.1"/>
    <property type="molecule type" value="Genomic_DNA"/>
</dbReference>
<keyword evidence="2" id="KW-1185">Reference proteome</keyword>
<accession>A0A1H4DB92</accession>
<reference evidence="1 2" key="1">
    <citation type="submission" date="2016-10" db="EMBL/GenBank/DDBJ databases">
        <authorList>
            <person name="de Groot N.N."/>
        </authorList>
    </citation>
    <scope>NUCLEOTIDE SEQUENCE [LARGE SCALE GENOMIC DNA]</scope>
    <source>
        <strain evidence="1 2">DSM 25383</strain>
    </source>
</reference>
<gene>
    <name evidence="1" type="ORF">SAMN05444145_105221</name>
</gene>
<dbReference type="STRING" id="1033731.SAMN05444145_105221"/>
<evidence type="ECO:0000313" key="2">
    <source>
        <dbReference type="Proteomes" id="UP000183253"/>
    </source>
</evidence>
<sequence length="67" mass="8256">MCRIFGHRNYEEVFAERTIRYSPRKQKPIYKVVRELRCDRCGEAHREELRSGIRRSQLLKEGWFIEQ</sequence>
<evidence type="ECO:0000313" key="1">
    <source>
        <dbReference type="EMBL" id="SEA70035.1"/>
    </source>
</evidence>
<protein>
    <submittedName>
        <fullName evidence="1">Uncharacterized protein</fullName>
    </submittedName>
</protein>
<organism evidence="1 2">
    <name type="scientific">Alistipes timonensis JC136</name>
    <dbReference type="NCBI Taxonomy" id="1033731"/>
    <lineage>
        <taxon>Bacteria</taxon>
        <taxon>Pseudomonadati</taxon>
        <taxon>Bacteroidota</taxon>
        <taxon>Bacteroidia</taxon>
        <taxon>Bacteroidales</taxon>
        <taxon>Rikenellaceae</taxon>
        <taxon>Alistipes</taxon>
    </lineage>
</organism>
<name>A0A1H4DB92_9BACT</name>